<dbReference type="Gene3D" id="2.120.10.80">
    <property type="entry name" value="Kelch-type beta propeller"/>
    <property type="match status" value="1"/>
</dbReference>
<sequence length="1120" mass="116129">MKEFPAEKEVSHPLPQKNMVDDMTVGGTLLGDSASSVSTSVQKDMELLVAGLVAHLPTSFKASICEQLSSGMQQHFRRRQGHDVSKSQLGQELATVATSTANVLARSGQPNMPVDANTIGMATECAITAASRAAEGGLSLTATHLSFLSAQAAALAAAERAAASGATGAEIGAAASDAAKGTHAPSQAAADAATQAAASAAAERSKSEDAVVAALKIFNLCPGEQAILGAEHVATAVARQCIRAASPLHCGLRIHIAASKVLSTCSAPVSPLARFAALKGASAVGEGVAFSGASPTQVAESVRLALQAAGADASSRLSAAKIASKASALKAASLGSPPSQVGMAAKQAADIFMRSAVLKESLAAEAAVQAIIRQKLIRGASADFLASQAREAANATGAQGSEHATLICTAAVETLTTQIARFSSPGAVGAEAKHVGISIAAALPQNMGTASSAFFSLREALYLAAKAAVRAVLEQEFREGFGEADLLRKAFSQAKLALSKEVEMSGMDFAKIFGKVIVKECLRRGANTETVAELLRETSNLLQSEAQSLQSAALSDHSMILVSDITSSLAESAAEVMAETKSQLGVPPAHVHAQCKKLLHSLMLPDDVTGHIASAAARRAATRHAAEDYPLDAGTTARVADGWQPWQDKSLPAAKAAAREASKALAARSVSPGKITEAAASPFDVGVAAHDSVVAGLAANTSRTHALQTAALGSRARSAAAGAMGEGAGRAFLGDASTEAARLVAFEDARAAARAILQHNLADRLLVSTDLDESARLARISVEAMGLRIEEARREVAEQFADELASREALRRFLRGLVVQCPGIAAFTAADLVRVMHSDLLEEDARLTFFLSDCRTGDPAGVWAGLQSLLQRKRRHMSKLGLEIFYMGGRKLDWQQVAQLPGARWAASAVLVGAEILIMGGYADGQDLDVVAGFNPALSTWRSLPHLKLTCPRSMFAATVLDGLVYVVGGTSCGRELSLCERCDGEGWESLPNLLMPRFGCCAVVTGGNLYTTAGFARGMALRCCERLDMSSSWQPLPPPTVARWSAAAVSLHGQIYVCGGYNGGTPLGIVERFSPNEEAWELLPCLTTPRKHLAAVRAADSVYVLGGFDGNETTAAVAS</sequence>
<dbReference type="PANTHER" id="PTHR46344">
    <property type="entry name" value="OS02G0202900 PROTEIN"/>
    <property type="match status" value="1"/>
</dbReference>
<dbReference type="Pfam" id="PF01344">
    <property type="entry name" value="Kelch_1"/>
    <property type="match status" value="2"/>
</dbReference>
<dbReference type="InterPro" id="IPR006652">
    <property type="entry name" value="Kelch_1"/>
</dbReference>
<keyword evidence="1" id="KW-0880">Kelch repeat</keyword>
<proteinExistence type="predicted"/>
<dbReference type="SUPFAM" id="SSF117281">
    <property type="entry name" value="Kelch motif"/>
    <property type="match status" value="1"/>
</dbReference>
<dbReference type="Proteomes" id="UP000649617">
    <property type="component" value="Unassembled WGS sequence"/>
</dbReference>
<evidence type="ECO:0000256" key="2">
    <source>
        <dbReference type="ARBA" id="ARBA00022737"/>
    </source>
</evidence>
<protein>
    <submittedName>
        <fullName evidence="3">Ivns1abp protein</fullName>
    </submittedName>
</protein>
<organism evidence="3 4">
    <name type="scientific">Symbiodinium pilosum</name>
    <name type="common">Dinoflagellate</name>
    <dbReference type="NCBI Taxonomy" id="2952"/>
    <lineage>
        <taxon>Eukaryota</taxon>
        <taxon>Sar</taxon>
        <taxon>Alveolata</taxon>
        <taxon>Dinophyceae</taxon>
        <taxon>Suessiales</taxon>
        <taxon>Symbiodiniaceae</taxon>
        <taxon>Symbiodinium</taxon>
    </lineage>
</organism>
<keyword evidence="2" id="KW-0677">Repeat</keyword>
<dbReference type="OrthoDB" id="45365at2759"/>
<keyword evidence="4" id="KW-1185">Reference proteome</keyword>
<dbReference type="InterPro" id="IPR015915">
    <property type="entry name" value="Kelch-typ_b-propeller"/>
</dbReference>
<gene>
    <name evidence="3" type="primary">Ivns1abp</name>
    <name evidence="3" type="ORF">SPIL2461_LOCUS15088</name>
</gene>
<dbReference type="SMART" id="SM00612">
    <property type="entry name" value="Kelch"/>
    <property type="match status" value="4"/>
</dbReference>
<reference evidence="3" key="1">
    <citation type="submission" date="2021-02" db="EMBL/GenBank/DDBJ databases">
        <authorList>
            <person name="Dougan E. K."/>
            <person name="Rhodes N."/>
            <person name="Thang M."/>
            <person name="Chan C."/>
        </authorList>
    </citation>
    <scope>NUCLEOTIDE SEQUENCE</scope>
</reference>
<evidence type="ECO:0000313" key="3">
    <source>
        <dbReference type="EMBL" id="CAE7563604.1"/>
    </source>
</evidence>
<accession>A0A812UFT2</accession>
<evidence type="ECO:0000313" key="4">
    <source>
        <dbReference type="Proteomes" id="UP000649617"/>
    </source>
</evidence>
<dbReference type="AlphaFoldDB" id="A0A812UFT2"/>
<comment type="caution">
    <text evidence="3">The sequence shown here is derived from an EMBL/GenBank/DDBJ whole genome shotgun (WGS) entry which is preliminary data.</text>
</comment>
<dbReference type="EMBL" id="CAJNIZ010036113">
    <property type="protein sequence ID" value="CAE7563604.1"/>
    <property type="molecule type" value="Genomic_DNA"/>
</dbReference>
<name>A0A812UFT2_SYMPI</name>
<dbReference type="PANTHER" id="PTHR46344:SF27">
    <property type="entry name" value="KELCH REPEAT SUPERFAMILY PROTEIN"/>
    <property type="match status" value="1"/>
</dbReference>
<evidence type="ECO:0000256" key="1">
    <source>
        <dbReference type="ARBA" id="ARBA00022441"/>
    </source>
</evidence>